<gene>
    <name evidence="2" type="ORF">M5X16_22605</name>
    <name evidence="3" type="ORF">PC41400_14505</name>
</gene>
<dbReference type="EMBL" id="CP026520">
    <property type="protein sequence ID" value="QAV18824.1"/>
    <property type="molecule type" value="Genomic_DNA"/>
</dbReference>
<evidence type="ECO:0008006" key="6">
    <source>
        <dbReference type="Google" id="ProtNLM"/>
    </source>
</evidence>
<organism evidence="3 4">
    <name type="scientific">Paenibacillus chitinolyticus</name>
    <dbReference type="NCBI Taxonomy" id="79263"/>
    <lineage>
        <taxon>Bacteria</taxon>
        <taxon>Bacillati</taxon>
        <taxon>Bacillota</taxon>
        <taxon>Bacilli</taxon>
        <taxon>Bacillales</taxon>
        <taxon>Paenibacillaceae</taxon>
        <taxon>Paenibacillus</taxon>
    </lineage>
</organism>
<reference evidence="2 5" key="2">
    <citation type="submission" date="2022-05" db="EMBL/GenBank/DDBJ databases">
        <title>Genome Sequencing of Bee-Associated Microbes.</title>
        <authorList>
            <person name="Dunlap C."/>
        </authorList>
    </citation>
    <scope>NUCLEOTIDE SEQUENCE [LARGE SCALE GENOMIC DNA]</scope>
    <source>
        <strain evidence="2 5">NRRL B-23120</strain>
    </source>
</reference>
<dbReference type="Proteomes" id="UP000288943">
    <property type="component" value="Chromosome"/>
</dbReference>
<protein>
    <recommendedName>
        <fullName evidence="6">Phage portal protein</fullName>
    </recommendedName>
</protein>
<dbReference type="Proteomes" id="UP001527202">
    <property type="component" value="Unassembled WGS sequence"/>
</dbReference>
<dbReference type="AlphaFoldDB" id="A0A410WWT2"/>
<dbReference type="EMBL" id="JAMDMJ010000033">
    <property type="protein sequence ID" value="MCY9598546.1"/>
    <property type="molecule type" value="Genomic_DNA"/>
</dbReference>
<dbReference type="KEGG" id="pchi:PC41400_14505"/>
<proteinExistence type="predicted"/>
<dbReference type="OrthoDB" id="2077964at2"/>
<evidence type="ECO:0000313" key="2">
    <source>
        <dbReference type="EMBL" id="MCY9598546.1"/>
    </source>
</evidence>
<feature type="compositionally biased region" description="Basic and acidic residues" evidence="1">
    <location>
        <begin position="330"/>
        <end position="348"/>
    </location>
</feature>
<evidence type="ECO:0000313" key="4">
    <source>
        <dbReference type="Proteomes" id="UP000288943"/>
    </source>
</evidence>
<evidence type="ECO:0000256" key="1">
    <source>
        <dbReference type="SAM" id="MobiDB-lite"/>
    </source>
</evidence>
<sequence>MDGVFYGYERQLDDVITLQQLPPQFCRSKYKINGSYAIEFNLRFFDTYKDIQLKLKLFEMFPEDFLQLYLDYKDGKSTEWVQLNPSYARCHKFQDDARPMLADIFPELINLKEYKELDKSKTKMDLYKLIVQKLPVDDDGEPTILLEEAKALHSNAKKMISQEGIDVLTTPLEVQGVNLQERGSTINDNINRANNMVFDEAGASRIIFNGGSDGGSIGLSYSINVDENTMFPLLDQFKRWYDNKFKSLVNTKNYWFENLFPEVTRFNWKEKYDQYKDAATLGYSKLLPIVTMGIKQTTFLNLLQYENDLLGLNDLMSPLRSTHTQSGEQGRPEQGEKSLSEKGIETRNKNGNKNRSK</sequence>
<evidence type="ECO:0000313" key="5">
    <source>
        <dbReference type="Proteomes" id="UP001527202"/>
    </source>
</evidence>
<accession>A0A410WWT2</accession>
<feature type="region of interest" description="Disordered" evidence="1">
    <location>
        <begin position="320"/>
        <end position="357"/>
    </location>
</feature>
<evidence type="ECO:0000313" key="3">
    <source>
        <dbReference type="EMBL" id="QAV18824.1"/>
    </source>
</evidence>
<name>A0A410WWT2_9BACL</name>
<reference evidence="3 4" key="1">
    <citation type="submission" date="2018-01" db="EMBL/GenBank/DDBJ databases">
        <title>The whole genome sequencing and assembly of Paenibacillus chitinolyticus KCCM 41400 strain.</title>
        <authorList>
            <person name="Kim J.-Y."/>
            <person name="Park M.-K."/>
            <person name="Lee Y.-J."/>
            <person name="Yi H."/>
            <person name="Bahn Y.-S."/>
            <person name="Kim J.F."/>
            <person name="Lee D.-W."/>
        </authorList>
    </citation>
    <scope>NUCLEOTIDE SEQUENCE [LARGE SCALE GENOMIC DNA]</scope>
    <source>
        <strain evidence="3 4">KCCM 41400</strain>
    </source>
</reference>
<dbReference type="RefSeq" id="WP_042227700.1">
    <property type="nucleotide sequence ID" value="NZ_CP026520.1"/>
</dbReference>
<dbReference type="GeneID" id="95376024"/>
<keyword evidence="5" id="KW-1185">Reference proteome</keyword>